<evidence type="ECO:0000313" key="1">
    <source>
        <dbReference type="EMBL" id="OGC40638.1"/>
    </source>
</evidence>
<sequence>MLFYYPHAERQLEERGITKTEVEKVVANPGEVLDAEPSNRKIAQTIISKAGKKFLYRVVYDSKNGEKKVITAYRTTKIKKCLREGKK</sequence>
<dbReference type="Pfam" id="PF14076">
    <property type="entry name" value="DUF4258"/>
    <property type="match status" value="1"/>
</dbReference>
<dbReference type="Proteomes" id="UP000179242">
    <property type="component" value="Unassembled WGS sequence"/>
</dbReference>
<dbReference type="AlphaFoldDB" id="A0A1F4U6P4"/>
<gene>
    <name evidence="1" type="ORF">A2438_06460</name>
</gene>
<name>A0A1F4U6P4_UNCSA</name>
<proteinExistence type="predicted"/>
<organism evidence="1 2">
    <name type="scientific">candidate division WOR-1 bacterium RIFOXYC2_FULL_46_14</name>
    <dbReference type="NCBI Taxonomy" id="1802587"/>
    <lineage>
        <taxon>Bacteria</taxon>
        <taxon>Bacillati</taxon>
        <taxon>Saganbacteria</taxon>
    </lineage>
</organism>
<evidence type="ECO:0008006" key="3">
    <source>
        <dbReference type="Google" id="ProtNLM"/>
    </source>
</evidence>
<dbReference type="EMBL" id="MEUJ01000003">
    <property type="protein sequence ID" value="OGC40638.1"/>
    <property type="molecule type" value="Genomic_DNA"/>
</dbReference>
<accession>A0A1F4U6P4</accession>
<comment type="caution">
    <text evidence="1">The sequence shown here is derived from an EMBL/GenBank/DDBJ whole genome shotgun (WGS) entry which is preliminary data.</text>
</comment>
<reference evidence="1 2" key="1">
    <citation type="journal article" date="2016" name="Nat. Commun.">
        <title>Thousands of microbial genomes shed light on interconnected biogeochemical processes in an aquifer system.</title>
        <authorList>
            <person name="Anantharaman K."/>
            <person name="Brown C.T."/>
            <person name="Hug L.A."/>
            <person name="Sharon I."/>
            <person name="Castelle C.J."/>
            <person name="Probst A.J."/>
            <person name="Thomas B.C."/>
            <person name="Singh A."/>
            <person name="Wilkins M.J."/>
            <person name="Karaoz U."/>
            <person name="Brodie E.L."/>
            <person name="Williams K.H."/>
            <person name="Hubbard S.S."/>
            <person name="Banfield J.F."/>
        </authorList>
    </citation>
    <scope>NUCLEOTIDE SEQUENCE [LARGE SCALE GENOMIC DNA]</scope>
</reference>
<evidence type="ECO:0000313" key="2">
    <source>
        <dbReference type="Proteomes" id="UP000179242"/>
    </source>
</evidence>
<protein>
    <recommendedName>
        <fullName evidence="3">DUF4258 domain-containing protein</fullName>
    </recommendedName>
</protein>
<dbReference type="InterPro" id="IPR025354">
    <property type="entry name" value="DUF4258"/>
</dbReference>